<evidence type="ECO:0000313" key="3">
    <source>
        <dbReference type="Proteomes" id="UP000193144"/>
    </source>
</evidence>
<dbReference type="Proteomes" id="UP000193144">
    <property type="component" value="Unassembled WGS sequence"/>
</dbReference>
<evidence type="ECO:0000256" key="1">
    <source>
        <dbReference type="SAM" id="MobiDB-lite"/>
    </source>
</evidence>
<comment type="caution">
    <text evidence="2">The sequence shown here is derived from an EMBL/GenBank/DDBJ whole genome shotgun (WGS) entry which is preliminary data.</text>
</comment>
<reference evidence="2 3" key="1">
    <citation type="submission" date="2016-07" db="EMBL/GenBank/DDBJ databases">
        <title>Pervasive Adenine N6-methylation of Active Genes in Fungi.</title>
        <authorList>
            <consortium name="DOE Joint Genome Institute"/>
            <person name="Mondo S.J."/>
            <person name="Dannebaum R.O."/>
            <person name="Kuo R.C."/>
            <person name="Labutti K."/>
            <person name="Haridas S."/>
            <person name="Kuo A."/>
            <person name="Salamov A."/>
            <person name="Ahrendt S.R."/>
            <person name="Lipzen A."/>
            <person name="Sullivan W."/>
            <person name="Andreopoulos W.B."/>
            <person name="Clum A."/>
            <person name="Lindquist E."/>
            <person name="Daum C."/>
            <person name="Ramamoorthy G.K."/>
            <person name="Gryganskyi A."/>
            <person name="Culley D."/>
            <person name="Magnuson J.K."/>
            <person name="James T.Y."/>
            <person name="O'Malley M.A."/>
            <person name="Stajich J.E."/>
            <person name="Spatafora J.W."/>
            <person name="Visel A."/>
            <person name="Grigoriev I.V."/>
        </authorList>
    </citation>
    <scope>NUCLEOTIDE SEQUENCE [LARGE SCALE GENOMIC DNA]</scope>
    <source>
        <strain evidence="2 3">CBS 115471</strain>
    </source>
</reference>
<evidence type="ECO:0000313" key="2">
    <source>
        <dbReference type="EMBL" id="ORX96686.1"/>
    </source>
</evidence>
<dbReference type="AlphaFoldDB" id="A0A1Y1YG33"/>
<dbReference type="EMBL" id="MCFA01000250">
    <property type="protein sequence ID" value="ORX96686.1"/>
    <property type="molecule type" value="Genomic_DNA"/>
</dbReference>
<keyword evidence="3" id="KW-1185">Reference proteome</keyword>
<protein>
    <submittedName>
        <fullName evidence="2">Uncharacterized protein</fullName>
    </submittedName>
</protein>
<feature type="compositionally biased region" description="Basic residues" evidence="1">
    <location>
        <begin position="1"/>
        <end position="10"/>
    </location>
</feature>
<organism evidence="2 3">
    <name type="scientific">Clohesyomyces aquaticus</name>
    <dbReference type="NCBI Taxonomy" id="1231657"/>
    <lineage>
        <taxon>Eukaryota</taxon>
        <taxon>Fungi</taxon>
        <taxon>Dikarya</taxon>
        <taxon>Ascomycota</taxon>
        <taxon>Pezizomycotina</taxon>
        <taxon>Dothideomycetes</taxon>
        <taxon>Pleosporomycetidae</taxon>
        <taxon>Pleosporales</taxon>
        <taxon>Lindgomycetaceae</taxon>
        <taxon>Clohesyomyces</taxon>
    </lineage>
</organism>
<accession>A0A1Y1YG33</accession>
<dbReference type="OrthoDB" id="3772764at2759"/>
<gene>
    <name evidence="2" type="ORF">BCR34DRAFT_179234</name>
</gene>
<name>A0A1Y1YG33_9PLEO</name>
<sequence>MVMKTTRGKGLHSSGGDGRPAPALTLRRRRWFVDIAEEKSAVCSCRWCRVLLSMATMNNPKLLTTLPGRTEAHLYGPRDCSVHVCSGWSFDRTTAVSPEHAGPSHLRMCLQRWRAACGTKPTRRGAGFDFQCLPHSIRPYNRIPLQRAETTSWLVPLGLGIGAGRLEKHDDVVA</sequence>
<proteinExistence type="predicted"/>
<feature type="region of interest" description="Disordered" evidence="1">
    <location>
        <begin position="1"/>
        <end position="21"/>
    </location>
</feature>